<reference evidence="2" key="1">
    <citation type="journal article" date="2020" name="Viruses">
        <title>Deciphering the Virome of Culex vishnui Subgroup Mosquitoes, the Major Vectors of Japanese Encephalitis, in Japan.</title>
        <authorList>
            <person name="Faizah A.N."/>
            <person name="Kobayashi D."/>
            <person name="Isawa H."/>
            <person name="Amoa-Bosompem M."/>
            <person name="Murota K."/>
            <person name="Higa Y."/>
            <person name="Futami K."/>
            <person name="Shimada S."/>
            <person name="Kim K.S."/>
            <person name="Itokawa K."/>
            <person name="Watanabe M."/>
            <person name="Tsuda Y."/>
            <person name="Minakawa N."/>
            <person name="Miura K."/>
            <person name="Hirayama K."/>
            <person name="Sawabe K."/>
        </authorList>
    </citation>
    <scope>NUCLEOTIDE SEQUENCE</scope>
    <source>
        <strain evidence="2">17CxIT-I5-E32</strain>
    </source>
</reference>
<keyword evidence="1" id="KW-1133">Transmembrane helix</keyword>
<feature type="transmembrane region" description="Helical" evidence="1">
    <location>
        <begin position="6"/>
        <end position="24"/>
    </location>
</feature>
<evidence type="ECO:0000256" key="1">
    <source>
        <dbReference type="SAM" id="Phobius"/>
    </source>
</evidence>
<feature type="transmembrane region" description="Helical" evidence="1">
    <location>
        <begin position="59"/>
        <end position="81"/>
    </location>
</feature>
<name>A0A6F8PZ72_9MONO</name>
<sequence>MRDAVVVLTVLYLVVCAIWVVNNLEGCTSIFSKKFTVLGVMSHVIPVLTWAWSLDSALILAKLIIILGSITLLGMILKWVVKIEHALNAPAQGDTNLIIGSLRP</sequence>
<keyword evidence="1" id="KW-0472">Membrane</keyword>
<feature type="transmembrane region" description="Helical" evidence="1">
    <location>
        <begin position="36"/>
        <end position="53"/>
    </location>
</feature>
<keyword evidence="1" id="KW-0812">Transmembrane</keyword>
<dbReference type="EMBL" id="LC514054">
    <property type="protein sequence ID" value="BBQ04814.1"/>
    <property type="molecule type" value="Viral_cRNA"/>
</dbReference>
<accession>A0A6F8PZ72</accession>
<proteinExistence type="predicted"/>
<evidence type="ECO:0000313" key="2">
    <source>
        <dbReference type="EMBL" id="BBQ04814.1"/>
    </source>
</evidence>
<organism evidence="2">
    <name type="scientific">Culex tritaeniorhynchus Anphevirus</name>
    <dbReference type="NCBI Taxonomy" id="2684266"/>
    <lineage>
        <taxon>Viruses</taxon>
        <taxon>Riboviria</taxon>
        <taxon>Orthornavirae</taxon>
        <taxon>Negarnaviricota</taxon>
        <taxon>Haploviricotina</taxon>
        <taxon>Monjiviricetes</taxon>
        <taxon>Mononegavirales</taxon>
        <taxon>Xinmoviridae</taxon>
        <taxon>Triniovirus</taxon>
        <taxon>Triniovirus yonagoense</taxon>
    </lineage>
</organism>
<protein>
    <submittedName>
        <fullName evidence="2">Uncharacterized protein</fullName>
    </submittedName>
</protein>